<dbReference type="InterPro" id="IPR011294">
    <property type="entry name" value="3-OHbutyrate_DH"/>
</dbReference>
<dbReference type="PRINTS" id="PR00080">
    <property type="entry name" value="SDRFAMILY"/>
</dbReference>
<evidence type="ECO:0000256" key="2">
    <source>
        <dbReference type="ARBA" id="ARBA00023002"/>
    </source>
</evidence>
<evidence type="ECO:0000313" key="4">
    <source>
        <dbReference type="EMBL" id="QJS99913.1"/>
    </source>
</evidence>
<dbReference type="PANTHER" id="PTHR42879">
    <property type="entry name" value="3-OXOACYL-(ACYL-CARRIER-PROTEIN) REDUCTASE"/>
    <property type="match status" value="1"/>
</dbReference>
<gene>
    <name evidence="4" type="ORF">G9272_06130</name>
</gene>
<comment type="similarity">
    <text evidence="1 3">Belongs to the short-chain dehydrogenases/reductases (SDR) family.</text>
</comment>
<dbReference type="AlphaFoldDB" id="A0A6M4WHM8"/>
<dbReference type="PRINTS" id="PR00081">
    <property type="entry name" value="GDHRDH"/>
</dbReference>
<keyword evidence="5" id="KW-1185">Reference proteome</keyword>
<dbReference type="NCBIfam" id="NF009093">
    <property type="entry name" value="PRK12429.1"/>
    <property type="match status" value="1"/>
</dbReference>
<dbReference type="Pfam" id="PF00106">
    <property type="entry name" value="adh_short"/>
    <property type="match status" value="1"/>
</dbReference>
<dbReference type="InterPro" id="IPR002347">
    <property type="entry name" value="SDR_fam"/>
</dbReference>
<name>A0A6M4WHM8_9ACTN</name>
<dbReference type="RefSeq" id="WP_171395569.1">
    <property type="nucleotide sequence ID" value="NZ_CP049838.1"/>
</dbReference>
<dbReference type="FunFam" id="3.40.50.720:FF:000084">
    <property type="entry name" value="Short-chain dehydrogenase reductase"/>
    <property type="match status" value="1"/>
</dbReference>
<sequence>MTSPQVTAPGPATPSLDLGGRTALVTGAAGGIGRACALRLAAAGAKVRAVDRDAAGLETLVGSAAGLPGAVEPYVLDLTDLDAAELAAAGTDVLVNNAGLQRVAPLEEFPPDVFHTVLTVMLEAPFRLIRGALPHMYGQGWGRIVNVSSVHGLRASAYKSAYVAAKHGLEGLSKTAALEGAPHGVTSNCVNPAYVRTPLVQRQLADQARTHGVPEERVLADVLLRDSAVKRLIEPEEVAEAIAYLCGPQASFVTGTSLVLDGGWTAH</sequence>
<dbReference type="InterPro" id="IPR036291">
    <property type="entry name" value="NAD(P)-bd_dom_sf"/>
</dbReference>
<dbReference type="EMBL" id="CP049838">
    <property type="protein sequence ID" value="QJS99913.1"/>
    <property type="molecule type" value="Genomic_DNA"/>
</dbReference>
<dbReference type="Gene3D" id="3.40.50.720">
    <property type="entry name" value="NAD(P)-binding Rossmann-like Domain"/>
    <property type="match status" value="1"/>
</dbReference>
<keyword evidence="2 4" id="KW-0560">Oxidoreductase</keyword>
<protein>
    <submittedName>
        <fullName evidence="4">3-hydroxybutyrate dehydrogenase</fullName>
        <ecNumber evidence="4">1.1.1.30</ecNumber>
    </submittedName>
</protein>
<reference evidence="4" key="1">
    <citation type="submission" date="2020-03" db="EMBL/GenBank/DDBJ databases">
        <title>Molecular networking-based the target discovery of potent antiproliferative macrolactams: 5/6/7/16 polycyclic ansamycins and glycosylated trienomycin from Streptomyces cacaoi subsp. asoensis.</title>
        <authorList>
            <person name="Liu L.-L."/>
        </authorList>
    </citation>
    <scope>NUCLEOTIDE SEQUENCE [LARGE SCALE GENOMIC DNA]</scope>
    <source>
        <strain evidence="4">H2S5</strain>
    </source>
</reference>
<evidence type="ECO:0000256" key="3">
    <source>
        <dbReference type="RuleBase" id="RU000363"/>
    </source>
</evidence>
<dbReference type="NCBIfam" id="TIGR01963">
    <property type="entry name" value="PHB_DH"/>
    <property type="match status" value="1"/>
</dbReference>
<dbReference type="GO" id="GO:0032787">
    <property type="term" value="P:monocarboxylic acid metabolic process"/>
    <property type="evidence" value="ECO:0007669"/>
    <property type="project" value="UniProtKB-ARBA"/>
</dbReference>
<dbReference type="PANTHER" id="PTHR42879:SF2">
    <property type="entry name" value="3-OXOACYL-[ACYL-CARRIER-PROTEIN] REDUCTASE FABG"/>
    <property type="match status" value="1"/>
</dbReference>
<accession>A0A6M4WHM8</accession>
<proteinExistence type="inferred from homology"/>
<dbReference type="GO" id="GO:0003858">
    <property type="term" value="F:3-hydroxybutyrate dehydrogenase activity"/>
    <property type="evidence" value="ECO:0007669"/>
    <property type="project" value="UniProtKB-EC"/>
</dbReference>
<evidence type="ECO:0000256" key="1">
    <source>
        <dbReference type="ARBA" id="ARBA00006484"/>
    </source>
</evidence>
<dbReference type="Proteomes" id="UP000502665">
    <property type="component" value="Chromosome"/>
</dbReference>
<dbReference type="EC" id="1.1.1.30" evidence="4"/>
<dbReference type="InterPro" id="IPR050259">
    <property type="entry name" value="SDR"/>
</dbReference>
<evidence type="ECO:0000313" key="5">
    <source>
        <dbReference type="Proteomes" id="UP000502665"/>
    </source>
</evidence>
<dbReference type="SUPFAM" id="SSF51735">
    <property type="entry name" value="NAD(P)-binding Rossmann-fold domains"/>
    <property type="match status" value="1"/>
</dbReference>
<dbReference type="PROSITE" id="PS00061">
    <property type="entry name" value="ADH_SHORT"/>
    <property type="match status" value="1"/>
</dbReference>
<organism evidence="4 5">
    <name type="scientific">Streptomyces asoensis</name>
    <dbReference type="NCBI Taxonomy" id="249586"/>
    <lineage>
        <taxon>Bacteria</taxon>
        <taxon>Bacillati</taxon>
        <taxon>Actinomycetota</taxon>
        <taxon>Actinomycetes</taxon>
        <taxon>Kitasatosporales</taxon>
        <taxon>Streptomycetaceae</taxon>
        <taxon>Streptomyces</taxon>
    </lineage>
</organism>
<dbReference type="InterPro" id="IPR020904">
    <property type="entry name" value="Sc_DH/Rdtase_CS"/>
</dbReference>